<dbReference type="EMBL" id="AM398681">
    <property type="protein sequence ID" value="CAL43946.1"/>
    <property type="molecule type" value="Genomic_DNA"/>
</dbReference>
<protein>
    <submittedName>
        <fullName evidence="1">Uncharacterized protein</fullName>
    </submittedName>
</protein>
<dbReference type="AlphaFoldDB" id="A6H0S2"/>
<evidence type="ECO:0000313" key="1">
    <source>
        <dbReference type="EMBL" id="CAL43946.1"/>
    </source>
</evidence>
<reference evidence="1 2" key="1">
    <citation type="journal article" date="2007" name="Nat. Biotechnol.">
        <title>Complete genome sequence of the fish pathogen Flavobacterium psychrophilum.</title>
        <authorList>
            <person name="Duchaud E."/>
            <person name="Boussaha M."/>
            <person name="Loux V."/>
            <person name="Bernardet J.F."/>
            <person name="Michel C."/>
            <person name="Kerouault B."/>
            <person name="Mondot S."/>
            <person name="Nicolas P."/>
            <person name="Bossy R."/>
            <person name="Caron C."/>
            <person name="Bessieres P."/>
            <person name="Gibrat J.F."/>
            <person name="Claverol S."/>
            <person name="Dumetz F."/>
            <person name="Le Henaff M."/>
            <person name="Benmansour A."/>
        </authorList>
    </citation>
    <scope>NUCLEOTIDE SEQUENCE [LARGE SCALE GENOMIC DNA]</scope>
    <source>
        <strain evidence="2">ATCC 49511 / DSM 21280 / CIP 103535 / JIP02/86</strain>
    </source>
</reference>
<organism evidence="1 2">
    <name type="scientific">Flavobacterium psychrophilum (strain ATCC 49511 / DSM 21280 / CIP 103535 / JIP02/86)</name>
    <dbReference type="NCBI Taxonomy" id="402612"/>
    <lineage>
        <taxon>Bacteria</taxon>
        <taxon>Pseudomonadati</taxon>
        <taxon>Bacteroidota</taxon>
        <taxon>Flavobacteriia</taxon>
        <taxon>Flavobacteriales</taxon>
        <taxon>Flavobacteriaceae</taxon>
        <taxon>Flavobacterium</taxon>
    </lineage>
</organism>
<dbReference type="HOGENOM" id="CLU_3168363_0_0_10"/>
<sequence>MKNLNLKNLLNKSDITPIEGEMLKKIKGGGIVAPCSTKLKCGTNTSS</sequence>
<proteinExistence type="predicted"/>
<dbReference type="RefSeq" id="WP_011963984.1">
    <property type="nucleotide sequence ID" value="NC_009613.3"/>
</dbReference>
<evidence type="ECO:0000313" key="2">
    <source>
        <dbReference type="Proteomes" id="UP000006394"/>
    </source>
</evidence>
<accession>A6H0S2</accession>
<keyword evidence="2" id="KW-1185">Reference proteome</keyword>
<dbReference type="STRING" id="402612.FP1880"/>
<dbReference type="EnsemblBacteria" id="CAL43946">
    <property type="protein sequence ID" value="CAL43946"/>
    <property type="gene ID" value="FP1880"/>
</dbReference>
<dbReference type="Proteomes" id="UP000006394">
    <property type="component" value="Chromosome"/>
</dbReference>
<dbReference type="KEGG" id="fps:FP1880"/>
<name>A6H0S2_FLAPJ</name>
<gene>
    <name evidence="1" type="ordered locus">FP1880</name>
</gene>
<dbReference type="GeneID" id="66551936"/>
<dbReference type="PATRIC" id="fig|402612.5.peg.1906"/>